<dbReference type="InterPro" id="IPR000008">
    <property type="entry name" value="C2_dom"/>
</dbReference>
<evidence type="ECO:0000259" key="3">
    <source>
        <dbReference type="PROSITE" id="PS50004"/>
    </source>
</evidence>
<feature type="domain" description="C2" evidence="3">
    <location>
        <begin position="1"/>
        <end position="106"/>
    </location>
</feature>
<dbReference type="Proteomes" id="UP001058974">
    <property type="component" value="Chromosome 7"/>
</dbReference>
<evidence type="ECO:0000256" key="2">
    <source>
        <dbReference type="ARBA" id="ARBA00022837"/>
    </source>
</evidence>
<dbReference type="PROSITE" id="PS50004">
    <property type="entry name" value="C2"/>
    <property type="match status" value="1"/>
</dbReference>
<evidence type="ECO:0000313" key="5">
    <source>
        <dbReference type="Proteomes" id="UP001058974"/>
    </source>
</evidence>
<reference evidence="4 5" key="1">
    <citation type="journal article" date="2022" name="Nat. Genet.">
        <title>Improved pea reference genome and pan-genome highlight genomic features and evolutionary characteristics.</title>
        <authorList>
            <person name="Yang T."/>
            <person name="Liu R."/>
            <person name="Luo Y."/>
            <person name="Hu S."/>
            <person name="Wang D."/>
            <person name="Wang C."/>
            <person name="Pandey M.K."/>
            <person name="Ge S."/>
            <person name="Xu Q."/>
            <person name="Li N."/>
            <person name="Li G."/>
            <person name="Huang Y."/>
            <person name="Saxena R.K."/>
            <person name="Ji Y."/>
            <person name="Li M."/>
            <person name="Yan X."/>
            <person name="He Y."/>
            <person name="Liu Y."/>
            <person name="Wang X."/>
            <person name="Xiang C."/>
            <person name="Varshney R.K."/>
            <person name="Ding H."/>
            <person name="Gao S."/>
            <person name="Zong X."/>
        </authorList>
    </citation>
    <scope>NUCLEOTIDE SEQUENCE [LARGE SCALE GENOMIC DNA]</scope>
    <source>
        <strain evidence="4 5">cv. Zhongwan 6</strain>
    </source>
</reference>
<proteinExistence type="predicted"/>
<dbReference type="Pfam" id="PF00168">
    <property type="entry name" value="C2"/>
    <property type="match status" value="1"/>
</dbReference>
<dbReference type="InterPro" id="IPR035892">
    <property type="entry name" value="C2_domain_sf"/>
</dbReference>
<sequence length="132" mass="15221">MTRNGELKISLITARGFHNNDFIKDVNPYVIVKYTWAQTKVSRVSYAPTVYGTDPWWNDIFYFDTTNNCINVLQMKLYENATHKLIGIADIPLDSVFFVDSVPETDYQIFNDHGVYVGDIYVALAFTPHQED</sequence>
<dbReference type="EMBL" id="JAMSHJ010000007">
    <property type="protein sequence ID" value="KAI5383421.1"/>
    <property type="molecule type" value="Genomic_DNA"/>
</dbReference>
<dbReference type="OrthoDB" id="10293418at2759"/>
<dbReference type="SMART" id="SM00239">
    <property type="entry name" value="C2"/>
    <property type="match status" value="1"/>
</dbReference>
<dbReference type="PANTHER" id="PTHR46502">
    <property type="entry name" value="C2 DOMAIN-CONTAINING"/>
    <property type="match status" value="1"/>
</dbReference>
<keyword evidence="5" id="KW-1185">Reference proteome</keyword>
<keyword evidence="1" id="KW-0479">Metal-binding</keyword>
<protein>
    <recommendedName>
        <fullName evidence="3">C2 domain-containing protein</fullName>
    </recommendedName>
</protein>
<evidence type="ECO:0000256" key="1">
    <source>
        <dbReference type="ARBA" id="ARBA00022723"/>
    </source>
</evidence>
<accession>A0A9D4ZSL5</accession>
<organism evidence="4 5">
    <name type="scientific">Pisum sativum</name>
    <name type="common">Garden pea</name>
    <name type="synonym">Lathyrus oleraceus</name>
    <dbReference type="NCBI Taxonomy" id="3888"/>
    <lineage>
        <taxon>Eukaryota</taxon>
        <taxon>Viridiplantae</taxon>
        <taxon>Streptophyta</taxon>
        <taxon>Embryophyta</taxon>
        <taxon>Tracheophyta</taxon>
        <taxon>Spermatophyta</taxon>
        <taxon>Magnoliopsida</taxon>
        <taxon>eudicotyledons</taxon>
        <taxon>Gunneridae</taxon>
        <taxon>Pentapetalae</taxon>
        <taxon>rosids</taxon>
        <taxon>fabids</taxon>
        <taxon>Fabales</taxon>
        <taxon>Fabaceae</taxon>
        <taxon>Papilionoideae</taxon>
        <taxon>50 kb inversion clade</taxon>
        <taxon>NPAAA clade</taxon>
        <taxon>Hologalegina</taxon>
        <taxon>IRL clade</taxon>
        <taxon>Fabeae</taxon>
        <taxon>Lathyrus</taxon>
    </lineage>
</organism>
<dbReference type="Gene3D" id="2.60.40.150">
    <property type="entry name" value="C2 domain"/>
    <property type="match status" value="1"/>
</dbReference>
<evidence type="ECO:0000313" key="4">
    <source>
        <dbReference type="EMBL" id="KAI5383421.1"/>
    </source>
</evidence>
<name>A0A9D4ZSL5_PEA</name>
<dbReference type="AlphaFoldDB" id="A0A9D4ZSL5"/>
<gene>
    <name evidence="4" type="ORF">KIW84_070717</name>
</gene>
<dbReference type="SUPFAM" id="SSF49562">
    <property type="entry name" value="C2 domain (Calcium/lipid-binding domain, CaLB)"/>
    <property type="match status" value="1"/>
</dbReference>
<dbReference type="PANTHER" id="PTHR46502:SF2">
    <property type="entry name" value="16 KDA PHLOEM PROTEIN 2"/>
    <property type="match status" value="1"/>
</dbReference>
<keyword evidence="2" id="KW-0106">Calcium</keyword>
<dbReference type="Gramene" id="Psat07G0071700-T1">
    <property type="protein sequence ID" value="KAI5383421.1"/>
    <property type="gene ID" value="KIW84_070717"/>
</dbReference>
<dbReference type="GO" id="GO:0046872">
    <property type="term" value="F:metal ion binding"/>
    <property type="evidence" value="ECO:0007669"/>
    <property type="project" value="UniProtKB-KW"/>
</dbReference>
<comment type="caution">
    <text evidence="4">The sequence shown here is derived from an EMBL/GenBank/DDBJ whole genome shotgun (WGS) entry which is preliminary data.</text>
</comment>